<organism evidence="2 3">
    <name type="scientific">Pelagibaculum spongiae</name>
    <dbReference type="NCBI Taxonomy" id="2080658"/>
    <lineage>
        <taxon>Bacteria</taxon>
        <taxon>Pseudomonadati</taxon>
        <taxon>Pseudomonadota</taxon>
        <taxon>Gammaproteobacteria</taxon>
        <taxon>Oceanospirillales</taxon>
        <taxon>Pelagibaculum</taxon>
    </lineage>
</organism>
<dbReference type="SUPFAM" id="SSF101874">
    <property type="entry name" value="YceI-like"/>
    <property type="match status" value="1"/>
</dbReference>
<reference evidence="2 3" key="1">
    <citation type="submission" date="2018-04" db="EMBL/GenBank/DDBJ databases">
        <title>Thalassorhabdus spongiae gen. nov., sp. nov., isolated from a marine sponge in South-West Iceland.</title>
        <authorList>
            <person name="Knobloch S."/>
            <person name="Daussin A."/>
            <person name="Johannsson R."/>
            <person name="Marteinsson V.T."/>
        </authorList>
    </citation>
    <scope>NUCLEOTIDE SEQUENCE [LARGE SCALE GENOMIC DNA]</scope>
    <source>
        <strain evidence="2 3">Hp12</strain>
    </source>
</reference>
<protein>
    <submittedName>
        <fullName evidence="2">YceI family protein</fullName>
    </submittedName>
</protein>
<sequence length="180" mass="19977">MSFAHAAQWLVENTESRVSFITTKVENVAEVHRFNQVEGELNEQGTFSLNIPLESVDTAIEIRDQRMRDLLFEIVKFPKLKLSAKIAPGSIEQLAVGDSVSHTIEADVLLHGQKAMVKFDVLISKLTENKILVNSLQPVVINASVFNLYDGVEKLRKIAGLPSVSKAVPVSFVLSLHQQK</sequence>
<accession>A0A2V1GRI0</accession>
<dbReference type="InterPro" id="IPR007372">
    <property type="entry name" value="Lipid/polyisoprenoid-bd_YceI"/>
</dbReference>
<dbReference type="InterPro" id="IPR027016">
    <property type="entry name" value="UCP029811"/>
</dbReference>
<proteinExistence type="predicted"/>
<keyword evidence="3" id="KW-1185">Reference proteome</keyword>
<dbReference type="InterPro" id="IPR036761">
    <property type="entry name" value="TTHA0802/YceI-like_sf"/>
</dbReference>
<dbReference type="EMBL" id="QDDL01000011">
    <property type="protein sequence ID" value="PVZ65004.1"/>
    <property type="molecule type" value="Genomic_DNA"/>
</dbReference>
<dbReference type="Proteomes" id="UP000244906">
    <property type="component" value="Unassembled WGS sequence"/>
</dbReference>
<dbReference type="Pfam" id="PF04264">
    <property type="entry name" value="YceI"/>
    <property type="match status" value="1"/>
</dbReference>
<dbReference type="OrthoDB" id="9793816at2"/>
<evidence type="ECO:0000259" key="1">
    <source>
        <dbReference type="SMART" id="SM00867"/>
    </source>
</evidence>
<evidence type="ECO:0000313" key="3">
    <source>
        <dbReference type="Proteomes" id="UP000244906"/>
    </source>
</evidence>
<dbReference type="Gene3D" id="2.40.128.110">
    <property type="entry name" value="Lipid/polyisoprenoid-binding, YceI-like"/>
    <property type="match status" value="1"/>
</dbReference>
<name>A0A2V1GRI0_9GAMM</name>
<dbReference type="PANTHER" id="PTHR34406:SF1">
    <property type="entry name" value="PROTEIN YCEI"/>
    <property type="match status" value="1"/>
</dbReference>
<dbReference type="PANTHER" id="PTHR34406">
    <property type="entry name" value="PROTEIN YCEI"/>
    <property type="match status" value="1"/>
</dbReference>
<dbReference type="AlphaFoldDB" id="A0A2V1GRI0"/>
<evidence type="ECO:0000313" key="2">
    <source>
        <dbReference type="EMBL" id="PVZ65004.1"/>
    </source>
</evidence>
<dbReference type="SMART" id="SM00867">
    <property type="entry name" value="YceI"/>
    <property type="match status" value="1"/>
</dbReference>
<feature type="domain" description="Lipid/polyisoprenoid-binding YceI-like" evidence="1">
    <location>
        <begin position="8"/>
        <end position="177"/>
    </location>
</feature>
<dbReference type="PIRSF" id="PIRSF029811">
    <property type="entry name" value="UCP029811"/>
    <property type="match status" value="1"/>
</dbReference>
<gene>
    <name evidence="2" type="ORF">DC094_19125</name>
</gene>
<comment type="caution">
    <text evidence="2">The sequence shown here is derived from an EMBL/GenBank/DDBJ whole genome shotgun (WGS) entry which is preliminary data.</text>
</comment>